<evidence type="ECO:0000256" key="15">
    <source>
        <dbReference type="ARBA" id="ARBA00022989"/>
    </source>
</evidence>
<dbReference type="GO" id="GO:0005524">
    <property type="term" value="F:ATP binding"/>
    <property type="evidence" value="ECO:0007669"/>
    <property type="project" value="UniProtKB-KW"/>
</dbReference>
<keyword evidence="17" id="KW-0675">Receptor</keyword>
<keyword evidence="15 21" id="KW-1133">Transmembrane helix</keyword>
<dbReference type="SMART" id="SM00220">
    <property type="entry name" value="S_TKc"/>
    <property type="match status" value="1"/>
</dbReference>
<keyword evidence="7" id="KW-0433">Leucine-rich repeat</keyword>
<keyword evidence="9 21" id="KW-0812">Transmembrane</keyword>
<evidence type="ECO:0000256" key="13">
    <source>
        <dbReference type="ARBA" id="ARBA00022777"/>
    </source>
</evidence>
<keyword evidence="13" id="KW-0418">Kinase</keyword>
<dbReference type="EMBL" id="CM029040">
    <property type="protein sequence ID" value="KAG2631677.1"/>
    <property type="molecule type" value="Genomic_DNA"/>
</dbReference>
<evidence type="ECO:0000256" key="10">
    <source>
        <dbReference type="ARBA" id="ARBA00022729"/>
    </source>
</evidence>
<evidence type="ECO:0000256" key="17">
    <source>
        <dbReference type="ARBA" id="ARBA00023170"/>
    </source>
</evidence>
<evidence type="ECO:0000259" key="22">
    <source>
        <dbReference type="PROSITE" id="PS50011"/>
    </source>
</evidence>
<comment type="catalytic activity">
    <reaction evidence="19">
        <text>L-threonyl-[protein] + ATP = O-phospho-L-threonyl-[protein] + ADP + H(+)</text>
        <dbReference type="Rhea" id="RHEA:46608"/>
        <dbReference type="Rhea" id="RHEA-COMP:11060"/>
        <dbReference type="Rhea" id="RHEA-COMP:11605"/>
        <dbReference type="ChEBI" id="CHEBI:15378"/>
        <dbReference type="ChEBI" id="CHEBI:30013"/>
        <dbReference type="ChEBI" id="CHEBI:30616"/>
        <dbReference type="ChEBI" id="CHEBI:61977"/>
        <dbReference type="ChEBI" id="CHEBI:456216"/>
        <dbReference type="EC" id="2.7.11.1"/>
    </reaction>
</comment>
<evidence type="ECO:0000256" key="6">
    <source>
        <dbReference type="ARBA" id="ARBA00022553"/>
    </source>
</evidence>
<evidence type="ECO:0000256" key="21">
    <source>
        <dbReference type="SAM" id="Phobius"/>
    </source>
</evidence>
<dbReference type="InterPro" id="IPR001611">
    <property type="entry name" value="Leu-rich_rpt"/>
</dbReference>
<evidence type="ECO:0000256" key="3">
    <source>
        <dbReference type="ARBA" id="ARBA00012513"/>
    </source>
</evidence>
<dbReference type="PROSITE" id="PS00108">
    <property type="entry name" value="PROTEIN_KINASE_ST"/>
    <property type="match status" value="1"/>
</dbReference>
<evidence type="ECO:0000313" key="24">
    <source>
        <dbReference type="Proteomes" id="UP000823388"/>
    </source>
</evidence>
<comment type="catalytic activity">
    <reaction evidence="20">
        <text>L-seryl-[protein] + ATP = O-phospho-L-seryl-[protein] + ADP + H(+)</text>
        <dbReference type="Rhea" id="RHEA:17989"/>
        <dbReference type="Rhea" id="RHEA-COMP:9863"/>
        <dbReference type="Rhea" id="RHEA-COMP:11604"/>
        <dbReference type="ChEBI" id="CHEBI:15378"/>
        <dbReference type="ChEBI" id="CHEBI:29999"/>
        <dbReference type="ChEBI" id="CHEBI:30616"/>
        <dbReference type="ChEBI" id="CHEBI:83421"/>
        <dbReference type="ChEBI" id="CHEBI:456216"/>
        <dbReference type="EC" id="2.7.11.1"/>
    </reaction>
</comment>
<evidence type="ECO:0000256" key="5">
    <source>
        <dbReference type="ARBA" id="ARBA00022527"/>
    </source>
</evidence>
<evidence type="ECO:0000313" key="23">
    <source>
        <dbReference type="EMBL" id="KAG2631677.1"/>
    </source>
</evidence>
<comment type="caution">
    <text evidence="23">The sequence shown here is derived from an EMBL/GenBank/DDBJ whole genome shotgun (WGS) entry which is preliminary data.</text>
</comment>
<dbReference type="Gene3D" id="3.30.200.20">
    <property type="entry name" value="Phosphorylase Kinase, domain 1"/>
    <property type="match status" value="1"/>
</dbReference>
<evidence type="ECO:0000256" key="16">
    <source>
        <dbReference type="ARBA" id="ARBA00023136"/>
    </source>
</evidence>
<dbReference type="SMART" id="SM00369">
    <property type="entry name" value="LRR_TYP"/>
    <property type="match status" value="8"/>
</dbReference>
<reference evidence="23 24" key="1">
    <citation type="submission" date="2020-05" db="EMBL/GenBank/DDBJ databases">
        <title>WGS assembly of Panicum virgatum.</title>
        <authorList>
            <person name="Lovell J.T."/>
            <person name="Jenkins J."/>
            <person name="Shu S."/>
            <person name="Juenger T.E."/>
            <person name="Schmutz J."/>
        </authorList>
    </citation>
    <scope>NUCLEOTIDE SEQUENCE [LARGE SCALE GENOMIC DNA]</scope>
    <source>
        <strain evidence="24">cv. AP13</strain>
    </source>
</reference>
<dbReference type="SUPFAM" id="SSF52058">
    <property type="entry name" value="L domain-like"/>
    <property type="match status" value="1"/>
</dbReference>
<evidence type="ECO:0000256" key="4">
    <source>
        <dbReference type="ARBA" id="ARBA00022475"/>
    </source>
</evidence>
<dbReference type="InterPro" id="IPR032675">
    <property type="entry name" value="LRR_dom_sf"/>
</dbReference>
<dbReference type="SUPFAM" id="SSF52047">
    <property type="entry name" value="RNI-like"/>
    <property type="match status" value="1"/>
</dbReference>
<evidence type="ECO:0000256" key="9">
    <source>
        <dbReference type="ARBA" id="ARBA00022692"/>
    </source>
</evidence>
<evidence type="ECO:0000256" key="19">
    <source>
        <dbReference type="ARBA" id="ARBA00047899"/>
    </source>
</evidence>
<dbReference type="FunFam" id="3.30.200.20:FF:000219">
    <property type="entry name" value="Leucine-rich repeat receptor-like serine/threonine-protein kinase"/>
    <property type="match status" value="1"/>
</dbReference>
<dbReference type="GO" id="GO:0004674">
    <property type="term" value="F:protein serine/threonine kinase activity"/>
    <property type="evidence" value="ECO:0007669"/>
    <property type="project" value="UniProtKB-KW"/>
</dbReference>
<dbReference type="PROSITE" id="PS50011">
    <property type="entry name" value="PROTEIN_KINASE_DOM"/>
    <property type="match status" value="1"/>
</dbReference>
<gene>
    <name evidence="23" type="ORF">PVAP13_2NG041719</name>
</gene>
<keyword evidence="16 21" id="KW-0472">Membrane</keyword>
<evidence type="ECO:0000256" key="12">
    <source>
        <dbReference type="ARBA" id="ARBA00022741"/>
    </source>
</evidence>
<feature type="domain" description="Protein kinase" evidence="22">
    <location>
        <begin position="538"/>
        <end position="822"/>
    </location>
</feature>
<dbReference type="PROSITE" id="PS51450">
    <property type="entry name" value="LRR"/>
    <property type="match status" value="1"/>
</dbReference>
<evidence type="ECO:0000256" key="8">
    <source>
        <dbReference type="ARBA" id="ARBA00022679"/>
    </source>
</evidence>
<dbReference type="FunFam" id="1.10.510.10:FF:000365">
    <property type="entry name" value="Leucine-rich repeat receptor-like serine/threonine-protein kinase At1g17230"/>
    <property type="match status" value="1"/>
</dbReference>
<accession>A0A8T0VBE7</accession>
<evidence type="ECO:0000256" key="20">
    <source>
        <dbReference type="ARBA" id="ARBA00048679"/>
    </source>
</evidence>
<dbReference type="FunFam" id="3.80.10.10:FF:000299">
    <property type="entry name" value="Piriformospora indica-insensitive protein 2"/>
    <property type="match status" value="1"/>
</dbReference>
<evidence type="ECO:0000256" key="7">
    <source>
        <dbReference type="ARBA" id="ARBA00022614"/>
    </source>
</evidence>
<dbReference type="PANTHER" id="PTHR27000:SF588">
    <property type="entry name" value="OS07G0152200 PROTEIN"/>
    <property type="match status" value="1"/>
</dbReference>
<dbReference type="InterPro" id="IPR008271">
    <property type="entry name" value="Ser/Thr_kinase_AS"/>
</dbReference>
<keyword evidence="18" id="KW-0325">Glycoprotein</keyword>
<sequence>MLALNDNAFTGGVPRELAALPSLLKLYIYRNQLDGTIPSELGNLQSVLEIDLSENKLTGIIPGELGRMPTLRLLYLFENCLQGSIPPELSQLSSIRKIDLSINNLTGTIPMAFQNLSNLEYLELFDNQLQGTIPPLLGANSNLSVLDLSDNQLTGSIPPHLCKYQKLMFLSLGSNRLIGNIPPGLKACRTLTQLRLGGNMLTGSLPVELWQLQNLTSLEMNQNQFSGPIPPEIGKFRSIERLILSNNYFVGQIPAAIGNLMELVAFDISSNQLSGPIPRELAQCKKLQRLDLSRNSLTGVIPQEIGGLVKLELLKLSDNSLNGTIPSSFGGLSRLIDLEMGGNHLSGQVPVELGELTALQIALNVSHNMLSGEIPTQLGNLHMLQYLYLDNNELEGQVPSSFSELSSLLECNLSYNNLVGPLPSTPLFEHLDSSNFLGNNGLCGIKGKACPDSSVSSYSSQEAAAQKKRFLREKIISIASIVIALVSLVLIAVVCWALRARIPELVSSDDRKTGFSGPHYCMKERVTYQELMKATEDFSESAVIGRGACGTVYKAVMPDGRKIAVKKLKSQGEGSNIDRSFRAEITTLGNVRHRNIVKLYGFCSHQDSNLILYEYMANGSLGELLHGSKDAYLLDWDTRYRIALGAAEGLRYLHSDCKPQVIHRDIKSNNILLDEMMEAHVGDFGLAKLIDISNSRTMSAVAGSYGYIAPEYAFTMKVTEKCDVYSFGVVLLELLTGQSPIQPLEKGGDLVNLVRRMMNKMTPNTEVFDSRLDLSSRRVVEEMSLVLKIAMFCTNESPFDRPSMREVISMLIDARASSYDSFSSPASEAPIEEDSPKV</sequence>
<evidence type="ECO:0000256" key="1">
    <source>
        <dbReference type="ARBA" id="ARBA00004236"/>
    </source>
</evidence>
<evidence type="ECO:0000256" key="2">
    <source>
        <dbReference type="ARBA" id="ARBA00004479"/>
    </source>
</evidence>
<dbReference type="Gene3D" id="1.10.510.10">
    <property type="entry name" value="Transferase(Phosphotransferase) domain 1"/>
    <property type="match status" value="1"/>
</dbReference>
<keyword evidence="24" id="KW-1185">Reference proteome</keyword>
<dbReference type="Proteomes" id="UP000823388">
    <property type="component" value="Chromosome 2N"/>
</dbReference>
<dbReference type="FunFam" id="3.80.10.10:FF:000177">
    <property type="entry name" value="Leucine-rich repeat receptor-like serine/threonine-protein kinase At1g17230"/>
    <property type="match status" value="1"/>
</dbReference>
<dbReference type="SUPFAM" id="SSF56112">
    <property type="entry name" value="Protein kinase-like (PK-like)"/>
    <property type="match status" value="1"/>
</dbReference>
<dbReference type="Pfam" id="PF00069">
    <property type="entry name" value="Pkinase"/>
    <property type="match status" value="1"/>
</dbReference>
<keyword evidence="8" id="KW-0808">Transferase</keyword>
<dbReference type="InterPro" id="IPR011009">
    <property type="entry name" value="Kinase-like_dom_sf"/>
</dbReference>
<dbReference type="Pfam" id="PF00560">
    <property type="entry name" value="LRR_1"/>
    <property type="match status" value="7"/>
</dbReference>
<keyword evidence="10" id="KW-0732">Signal</keyword>
<name>A0A8T0VBE7_PANVG</name>
<dbReference type="PANTHER" id="PTHR27000">
    <property type="entry name" value="LEUCINE-RICH REPEAT RECEPTOR-LIKE PROTEIN KINASE FAMILY PROTEIN-RELATED"/>
    <property type="match status" value="1"/>
</dbReference>
<protein>
    <recommendedName>
        <fullName evidence="3">non-specific serine/threonine protein kinase</fullName>
        <ecNumber evidence="3">2.7.11.1</ecNumber>
    </recommendedName>
</protein>
<evidence type="ECO:0000256" key="11">
    <source>
        <dbReference type="ARBA" id="ARBA00022737"/>
    </source>
</evidence>
<dbReference type="InterPro" id="IPR003591">
    <property type="entry name" value="Leu-rich_rpt_typical-subtyp"/>
</dbReference>
<dbReference type="AlphaFoldDB" id="A0A8T0VBE7"/>
<feature type="transmembrane region" description="Helical" evidence="21">
    <location>
        <begin position="475"/>
        <end position="498"/>
    </location>
</feature>
<dbReference type="InterPro" id="IPR000719">
    <property type="entry name" value="Prot_kinase_dom"/>
</dbReference>
<evidence type="ECO:0000256" key="18">
    <source>
        <dbReference type="ARBA" id="ARBA00023180"/>
    </source>
</evidence>
<keyword evidence="14" id="KW-0067">ATP-binding</keyword>
<evidence type="ECO:0000256" key="14">
    <source>
        <dbReference type="ARBA" id="ARBA00022840"/>
    </source>
</evidence>
<keyword evidence="4" id="KW-1003">Cell membrane</keyword>
<dbReference type="EC" id="2.7.11.1" evidence="3"/>
<dbReference type="Gene3D" id="3.80.10.10">
    <property type="entry name" value="Ribonuclease Inhibitor"/>
    <property type="match status" value="3"/>
</dbReference>
<proteinExistence type="predicted"/>
<comment type="subcellular location">
    <subcellularLocation>
        <location evidence="1">Cell membrane</location>
    </subcellularLocation>
    <subcellularLocation>
        <location evidence="2">Membrane</location>
        <topology evidence="2">Single-pass type I membrane protein</topology>
    </subcellularLocation>
</comment>
<keyword evidence="5" id="KW-0723">Serine/threonine-protein kinase</keyword>
<dbReference type="GO" id="GO:0005886">
    <property type="term" value="C:plasma membrane"/>
    <property type="evidence" value="ECO:0007669"/>
    <property type="project" value="UniProtKB-SubCell"/>
</dbReference>
<keyword evidence="11" id="KW-0677">Repeat</keyword>
<keyword evidence="12" id="KW-0547">Nucleotide-binding</keyword>
<dbReference type="Pfam" id="PF13855">
    <property type="entry name" value="LRR_8"/>
    <property type="match status" value="2"/>
</dbReference>
<keyword evidence="6" id="KW-0597">Phosphoprotein</keyword>
<organism evidence="23 24">
    <name type="scientific">Panicum virgatum</name>
    <name type="common">Blackwell switchgrass</name>
    <dbReference type="NCBI Taxonomy" id="38727"/>
    <lineage>
        <taxon>Eukaryota</taxon>
        <taxon>Viridiplantae</taxon>
        <taxon>Streptophyta</taxon>
        <taxon>Embryophyta</taxon>
        <taxon>Tracheophyta</taxon>
        <taxon>Spermatophyta</taxon>
        <taxon>Magnoliopsida</taxon>
        <taxon>Liliopsida</taxon>
        <taxon>Poales</taxon>
        <taxon>Poaceae</taxon>
        <taxon>PACMAD clade</taxon>
        <taxon>Panicoideae</taxon>
        <taxon>Panicodae</taxon>
        <taxon>Paniceae</taxon>
        <taxon>Panicinae</taxon>
        <taxon>Panicum</taxon>
        <taxon>Panicum sect. Hiantes</taxon>
    </lineage>
</organism>